<feature type="transmembrane region" description="Helical" evidence="4">
    <location>
        <begin position="658"/>
        <end position="677"/>
    </location>
</feature>
<evidence type="ECO:0000313" key="7">
    <source>
        <dbReference type="EMBL" id="CAL4082518.1"/>
    </source>
</evidence>
<reference evidence="7 8" key="1">
    <citation type="submission" date="2024-05" db="EMBL/GenBank/DDBJ databases">
        <authorList>
            <person name="Wallberg A."/>
        </authorList>
    </citation>
    <scope>NUCLEOTIDE SEQUENCE [LARGE SCALE GENOMIC DNA]</scope>
</reference>
<evidence type="ECO:0008006" key="9">
    <source>
        <dbReference type="Google" id="ProtNLM"/>
    </source>
</evidence>
<comment type="subcellular location">
    <subcellularLocation>
        <location evidence="1">Membrane</location>
        <topology evidence="1">Single-pass membrane protein</topology>
    </subcellularLocation>
</comment>
<dbReference type="Pfam" id="PF13927">
    <property type="entry name" value="Ig_3"/>
    <property type="match status" value="1"/>
</dbReference>
<dbReference type="EMBL" id="CAXKWB010006369">
    <property type="protein sequence ID" value="CAL4082518.1"/>
    <property type="molecule type" value="Genomic_DNA"/>
</dbReference>
<evidence type="ECO:0000256" key="3">
    <source>
        <dbReference type="ARBA" id="ARBA00023157"/>
    </source>
</evidence>
<dbReference type="Gene3D" id="2.60.40.10">
    <property type="entry name" value="Immunoglobulins"/>
    <property type="match status" value="5"/>
</dbReference>
<feature type="domain" description="Fibronectin type-III" evidence="6">
    <location>
        <begin position="545"/>
        <end position="640"/>
    </location>
</feature>
<dbReference type="InterPro" id="IPR013162">
    <property type="entry name" value="CD80_C2-set"/>
</dbReference>
<feature type="domain" description="Ig-like" evidence="5">
    <location>
        <begin position="159"/>
        <end position="249"/>
    </location>
</feature>
<evidence type="ECO:0000259" key="5">
    <source>
        <dbReference type="PROSITE" id="PS50835"/>
    </source>
</evidence>
<evidence type="ECO:0000259" key="6">
    <source>
        <dbReference type="PROSITE" id="PS50853"/>
    </source>
</evidence>
<dbReference type="CDD" id="cd00063">
    <property type="entry name" value="FN3"/>
    <property type="match status" value="1"/>
</dbReference>
<keyword evidence="4" id="KW-0812">Transmembrane</keyword>
<accession>A0AAV2QEW5</accession>
<dbReference type="InterPro" id="IPR013783">
    <property type="entry name" value="Ig-like_fold"/>
</dbReference>
<dbReference type="InterPro" id="IPR003598">
    <property type="entry name" value="Ig_sub2"/>
</dbReference>
<comment type="caution">
    <text evidence="7">The sequence shown here is derived from an EMBL/GenBank/DDBJ whole genome shotgun (WGS) entry which is preliminary data.</text>
</comment>
<dbReference type="SMART" id="SM00408">
    <property type="entry name" value="IGc2"/>
    <property type="match status" value="3"/>
</dbReference>
<evidence type="ECO:0000313" key="8">
    <source>
        <dbReference type="Proteomes" id="UP001497623"/>
    </source>
</evidence>
<keyword evidence="4" id="KW-1133">Transmembrane helix</keyword>
<dbReference type="SUPFAM" id="SSF49265">
    <property type="entry name" value="Fibronectin type III"/>
    <property type="match status" value="1"/>
</dbReference>
<dbReference type="PANTHER" id="PTHR23278">
    <property type="entry name" value="SIDESTEP PROTEIN"/>
    <property type="match status" value="1"/>
</dbReference>
<dbReference type="InterPro" id="IPR007110">
    <property type="entry name" value="Ig-like_dom"/>
</dbReference>
<dbReference type="AlphaFoldDB" id="A0AAV2QEW5"/>
<feature type="domain" description="Ig-like" evidence="5">
    <location>
        <begin position="256"/>
        <end position="348"/>
    </location>
</feature>
<keyword evidence="2 4" id="KW-0472">Membrane</keyword>
<dbReference type="SMART" id="SM00409">
    <property type="entry name" value="IG"/>
    <property type="match status" value="3"/>
</dbReference>
<protein>
    <recommendedName>
        <fullName evidence="9">Nephrin/kirre</fullName>
    </recommendedName>
</protein>
<dbReference type="InterPro" id="IPR036116">
    <property type="entry name" value="FN3_sf"/>
</dbReference>
<evidence type="ECO:0000256" key="2">
    <source>
        <dbReference type="ARBA" id="ARBA00023136"/>
    </source>
</evidence>
<dbReference type="Proteomes" id="UP001497623">
    <property type="component" value="Unassembled WGS sequence"/>
</dbReference>
<dbReference type="PROSITE" id="PS50835">
    <property type="entry name" value="IG_LIKE"/>
    <property type="match status" value="3"/>
</dbReference>
<dbReference type="SUPFAM" id="SSF48726">
    <property type="entry name" value="Immunoglobulin"/>
    <property type="match status" value="4"/>
</dbReference>
<dbReference type="InterPro" id="IPR003599">
    <property type="entry name" value="Ig_sub"/>
</dbReference>
<dbReference type="Pfam" id="PF08205">
    <property type="entry name" value="C2-set_2"/>
    <property type="match status" value="2"/>
</dbReference>
<gene>
    <name evidence="7" type="ORF">MNOR_LOCUS11922</name>
</gene>
<dbReference type="InterPro" id="IPR003961">
    <property type="entry name" value="FN3_dom"/>
</dbReference>
<dbReference type="PANTHER" id="PTHR23278:SF19">
    <property type="entry name" value="OBSCURIN"/>
    <property type="match status" value="1"/>
</dbReference>
<evidence type="ECO:0000256" key="4">
    <source>
        <dbReference type="SAM" id="Phobius"/>
    </source>
</evidence>
<organism evidence="7 8">
    <name type="scientific">Meganyctiphanes norvegica</name>
    <name type="common">Northern krill</name>
    <name type="synonym">Thysanopoda norvegica</name>
    <dbReference type="NCBI Taxonomy" id="48144"/>
    <lineage>
        <taxon>Eukaryota</taxon>
        <taxon>Metazoa</taxon>
        <taxon>Ecdysozoa</taxon>
        <taxon>Arthropoda</taxon>
        <taxon>Crustacea</taxon>
        <taxon>Multicrustacea</taxon>
        <taxon>Malacostraca</taxon>
        <taxon>Eumalacostraca</taxon>
        <taxon>Eucarida</taxon>
        <taxon>Euphausiacea</taxon>
        <taxon>Euphausiidae</taxon>
        <taxon>Meganyctiphanes</taxon>
    </lineage>
</organism>
<feature type="domain" description="Ig-like" evidence="5">
    <location>
        <begin position="353"/>
        <end position="442"/>
    </location>
</feature>
<sequence length="905" mass="99695">MSYIKTFVSTKDYVKLVKICVYIFSVAFKILPLLKKGLTMKQMLVIMVIRKKVTLWLHAGSRSGLLNQLILGMHKGKRMSFMSENREKNYVTKTDLEVLWPKTLQKSSKKFSGLTGSVTVGDVGSYECRVDFFKSPTHNSFVNLSVIELPRKLTILSGPREVSQEGTLGPFRENQPLTLTCRAEGGAPAPNVTWHRGGDLLDGTWSQEGPRRVRNDVEVNSLSRLWHNETISCRATNTLLAHPVTAHVTIDMYLRPTSVMLTGPGPTLEGETVRFRCTSEGSKPPAVLSWAFAGVPIQGERENTHYGSTTSSTLMVAVNRTNDGVEVTCTAANPAMPNDYISDSTSLTVHYSPAVKATLGRPFVPKQLKEGDDVYFDCEVQANPPATQVTWYHEGMAVVQNLSVGVVLSGDSLVLQKVDRRRAGSYHCAATNTIATQTSEIVDLRIRYHPDCHTSPTTYFIFDKPINASCTIAAYPLVTSVYWQWHNSTENITTQPVSSNGDKVTAQLLVDPTETTEERVLKCWAHNLMGEQERECKFSVKVAQMPAPLSSCRLVNITASSLSLTCQRPNSPAAGTTLYRAEVYLENGTLFANVTSERPSFNVSQLDSGTSYQIKVYVSHGPVTSQPVLVSGYTSRTSRRGHSEGSSTVSISGTAGNIGAILGGVVTMLVVAAVIWLRHRHMRNIHRGINDPHSTKDETAIPTIAQEDSNPDVVPILEEDVYSASPVDQSQASSVPPPKSASVYTISHQVTGDTRHLGSYCQRSIIGQPPISSQDCYEQTCSPTINIVVDESDFSLISESYPQSPNELALSEMNSLYQNKCQMQDGESSRSSSRLQLQINDHPFSDHSGTLSPEPGRISDISSLVEEEQTIFSKCQGKTDSDFYHREDVYRRVDQLVNSEESIVK</sequence>
<dbReference type="SMART" id="SM00060">
    <property type="entry name" value="FN3"/>
    <property type="match status" value="1"/>
</dbReference>
<keyword evidence="8" id="KW-1185">Reference proteome</keyword>
<proteinExistence type="predicted"/>
<name>A0AAV2QEW5_MEGNR</name>
<feature type="non-terminal residue" evidence="7">
    <location>
        <position position="905"/>
    </location>
</feature>
<feature type="transmembrane region" description="Helical" evidence="4">
    <location>
        <begin position="16"/>
        <end position="34"/>
    </location>
</feature>
<dbReference type="InterPro" id="IPR036179">
    <property type="entry name" value="Ig-like_dom_sf"/>
</dbReference>
<dbReference type="GO" id="GO:0016020">
    <property type="term" value="C:membrane"/>
    <property type="evidence" value="ECO:0007669"/>
    <property type="project" value="UniProtKB-SubCell"/>
</dbReference>
<dbReference type="PROSITE" id="PS50853">
    <property type="entry name" value="FN3"/>
    <property type="match status" value="1"/>
</dbReference>
<keyword evidence="3" id="KW-1015">Disulfide bond</keyword>
<evidence type="ECO:0000256" key="1">
    <source>
        <dbReference type="ARBA" id="ARBA00004167"/>
    </source>
</evidence>